<comment type="similarity">
    <text evidence="2">Belongs to the bacterial solute-binding protein 7 family.</text>
</comment>
<dbReference type="PANTHER" id="PTHR33376">
    <property type="match status" value="1"/>
</dbReference>
<comment type="subcellular location">
    <subcellularLocation>
        <location evidence="1">Cell envelope</location>
    </subcellularLocation>
</comment>
<evidence type="ECO:0000256" key="4">
    <source>
        <dbReference type="ARBA" id="ARBA00022729"/>
    </source>
</evidence>
<evidence type="ECO:0000313" key="6">
    <source>
        <dbReference type="EMBL" id="MFC4298834.1"/>
    </source>
</evidence>
<keyword evidence="4 5" id="KW-0732">Signal</keyword>
<feature type="signal peptide" evidence="5">
    <location>
        <begin position="1"/>
        <end position="23"/>
    </location>
</feature>
<sequence length="328" mass="36274">MRVRIAGLALACVAGLASTSAFAAKAIVLRVAHAMPESHSYQKWVEGFRTELDKLAPGRIEVKAFPSAQLGTETEYLEGMKLGTLDGAVVGRHGQIDPRLDVLNLPMIFRDEAHKDAVMRSGSALNQQLDQIMYDKGYKVLGWGELGFRDITTRDKPLRKASDLAGIDIRVPNVAPWLYAFKQWGANPTPMDFSEVYSALQQGVINAQENPPEIIYTSKFYEVQKYMNLTHHASIPCEFVVSRRFWEKLPGDLQTAVMQAATVSRDAQVRLSRESNAGLISQLRDKGMTIVDDVDRDSFREGAQKTYAQYGDVIGAALIQAVVDAGKP</sequence>
<gene>
    <name evidence="6" type="ORF">ACFO0J_12350</name>
</gene>
<dbReference type="RefSeq" id="WP_376813389.1">
    <property type="nucleotide sequence ID" value="NZ_JBHSDY010000007.1"/>
</dbReference>
<keyword evidence="3" id="KW-0813">Transport</keyword>
<reference evidence="7" key="1">
    <citation type="journal article" date="2019" name="Int. J. Syst. Evol. Microbiol.">
        <title>The Global Catalogue of Microorganisms (GCM) 10K type strain sequencing project: providing services to taxonomists for standard genome sequencing and annotation.</title>
        <authorList>
            <consortium name="The Broad Institute Genomics Platform"/>
            <consortium name="The Broad Institute Genome Sequencing Center for Infectious Disease"/>
            <person name="Wu L."/>
            <person name="Ma J."/>
        </authorList>
    </citation>
    <scope>NUCLEOTIDE SEQUENCE [LARGE SCALE GENOMIC DNA]</scope>
    <source>
        <strain evidence="7">CGMCC 1.19029</strain>
    </source>
</reference>
<evidence type="ECO:0000256" key="5">
    <source>
        <dbReference type="SAM" id="SignalP"/>
    </source>
</evidence>
<comment type="caution">
    <text evidence="6">The sequence shown here is derived from an EMBL/GenBank/DDBJ whole genome shotgun (WGS) entry which is preliminary data.</text>
</comment>
<dbReference type="InterPro" id="IPR018389">
    <property type="entry name" value="DctP_fam"/>
</dbReference>
<name>A0ABV8S135_9BURK</name>
<feature type="chain" id="PRO_5045966792" evidence="5">
    <location>
        <begin position="24"/>
        <end position="328"/>
    </location>
</feature>
<evidence type="ECO:0000313" key="7">
    <source>
        <dbReference type="Proteomes" id="UP001595756"/>
    </source>
</evidence>
<dbReference type="Gene3D" id="3.40.190.170">
    <property type="entry name" value="Bacterial extracellular solute-binding protein, family 7"/>
    <property type="match status" value="1"/>
</dbReference>
<dbReference type="PANTHER" id="PTHR33376:SF4">
    <property type="entry name" value="SIALIC ACID-BINDING PERIPLASMIC PROTEIN SIAP"/>
    <property type="match status" value="1"/>
</dbReference>
<keyword evidence="7" id="KW-1185">Reference proteome</keyword>
<protein>
    <submittedName>
        <fullName evidence="6">TRAP transporter substrate-binding protein</fullName>
    </submittedName>
</protein>
<organism evidence="6 7">
    <name type="scientific">Castellaniella hirudinis</name>
    <dbReference type="NCBI Taxonomy" id="1144617"/>
    <lineage>
        <taxon>Bacteria</taxon>
        <taxon>Pseudomonadati</taxon>
        <taxon>Pseudomonadota</taxon>
        <taxon>Betaproteobacteria</taxon>
        <taxon>Burkholderiales</taxon>
        <taxon>Alcaligenaceae</taxon>
        <taxon>Castellaniella</taxon>
    </lineage>
</organism>
<dbReference type="Proteomes" id="UP001595756">
    <property type="component" value="Unassembled WGS sequence"/>
</dbReference>
<dbReference type="PIRSF" id="PIRSF006470">
    <property type="entry name" value="DctB"/>
    <property type="match status" value="1"/>
</dbReference>
<evidence type="ECO:0000256" key="3">
    <source>
        <dbReference type="ARBA" id="ARBA00022448"/>
    </source>
</evidence>
<dbReference type="NCBIfam" id="NF037995">
    <property type="entry name" value="TRAP_S1"/>
    <property type="match status" value="1"/>
</dbReference>
<proteinExistence type="inferred from homology"/>
<dbReference type="NCBIfam" id="TIGR00787">
    <property type="entry name" value="dctP"/>
    <property type="match status" value="1"/>
</dbReference>
<dbReference type="InterPro" id="IPR004682">
    <property type="entry name" value="TRAP_DctP"/>
</dbReference>
<accession>A0ABV8S135</accession>
<dbReference type="EMBL" id="JBHSDY010000007">
    <property type="protein sequence ID" value="MFC4298834.1"/>
    <property type="molecule type" value="Genomic_DNA"/>
</dbReference>
<evidence type="ECO:0000256" key="1">
    <source>
        <dbReference type="ARBA" id="ARBA00004196"/>
    </source>
</evidence>
<evidence type="ECO:0000256" key="2">
    <source>
        <dbReference type="ARBA" id="ARBA00009023"/>
    </source>
</evidence>
<dbReference type="Pfam" id="PF03480">
    <property type="entry name" value="DctP"/>
    <property type="match status" value="1"/>
</dbReference>
<dbReference type="InterPro" id="IPR038404">
    <property type="entry name" value="TRAP_DctP_sf"/>
</dbReference>
<dbReference type="CDD" id="cd13603">
    <property type="entry name" value="PBP2_TRAP_Siap_TeaA_like"/>
    <property type="match status" value="1"/>
</dbReference>